<keyword evidence="2" id="KW-1185">Reference proteome</keyword>
<dbReference type="EMBL" id="AEJF01000080">
    <property type="protein sequence ID" value="KLU25941.1"/>
    <property type="molecule type" value="Genomic_DNA"/>
</dbReference>
<sequence>MVAVEQSLRVLVEKWLGAAHAVPLRVRSIHRIRSRRRRCVCIEVERAADFTTHSFTLYFFRHDDGAWHIYPAEAVRPAMSIERLAA</sequence>
<dbReference type="RefSeq" id="WP_047846888.1">
    <property type="nucleotide sequence ID" value="NZ_AEJF01000080.1"/>
</dbReference>
<evidence type="ECO:0000313" key="2">
    <source>
        <dbReference type="Proteomes" id="UP000035963"/>
    </source>
</evidence>
<name>A0A0J1CZW3_9BURK</name>
<gene>
    <name evidence="1" type="ORF">EOS_12115</name>
</gene>
<dbReference type="OrthoDB" id="8926609at2"/>
<comment type="caution">
    <text evidence="1">The sequence shown here is derived from an EMBL/GenBank/DDBJ whole genome shotgun (WGS) entry which is preliminary data.</text>
</comment>
<accession>A0A0J1CZW3</accession>
<dbReference type="PATRIC" id="fig|908627.4.peg.2688"/>
<dbReference type="AlphaFoldDB" id="A0A0J1CZW3"/>
<organism evidence="1 2">
    <name type="scientific">Caballeronia mineralivorans PML1(12)</name>
    <dbReference type="NCBI Taxonomy" id="908627"/>
    <lineage>
        <taxon>Bacteria</taxon>
        <taxon>Pseudomonadati</taxon>
        <taxon>Pseudomonadota</taxon>
        <taxon>Betaproteobacteria</taxon>
        <taxon>Burkholderiales</taxon>
        <taxon>Burkholderiaceae</taxon>
        <taxon>Caballeronia</taxon>
    </lineage>
</organism>
<protein>
    <submittedName>
        <fullName evidence="1">Uncharacterized protein</fullName>
    </submittedName>
</protein>
<evidence type="ECO:0000313" key="1">
    <source>
        <dbReference type="EMBL" id="KLU25941.1"/>
    </source>
</evidence>
<dbReference type="Proteomes" id="UP000035963">
    <property type="component" value="Unassembled WGS sequence"/>
</dbReference>
<reference evidence="1 2" key="1">
    <citation type="journal article" date="2015" name="Genome Announc.">
        <title>Draft Genome Sequence of Burkholderia sp. Strain PML1(12), an Ectomycorrhizosphere-Inhabiting Bacterium with Effective Mineral-Weathering Ability.</title>
        <authorList>
            <person name="Uroz S."/>
            <person name="Oger P."/>
        </authorList>
    </citation>
    <scope>NUCLEOTIDE SEQUENCE [LARGE SCALE GENOMIC DNA]</scope>
    <source>
        <strain evidence="2">PML1(12)</strain>
    </source>
</reference>
<proteinExistence type="predicted"/>